<dbReference type="Pfam" id="PF03998">
    <property type="entry name" value="Utp11"/>
    <property type="match status" value="1"/>
</dbReference>
<keyword evidence="4 5" id="KW-0539">Nucleus</keyword>
<organism evidence="7 9">
    <name type="scientific">Ostreococcus tauri</name>
    <name type="common">Marine green alga</name>
    <dbReference type="NCBI Taxonomy" id="70448"/>
    <lineage>
        <taxon>Eukaryota</taxon>
        <taxon>Viridiplantae</taxon>
        <taxon>Chlorophyta</taxon>
        <taxon>Mamiellophyceae</taxon>
        <taxon>Mamiellales</taxon>
        <taxon>Bathycoccaceae</taxon>
        <taxon>Ostreococcus</taxon>
    </lineage>
</organism>
<dbReference type="GO" id="GO:0006364">
    <property type="term" value="P:rRNA processing"/>
    <property type="evidence" value="ECO:0007669"/>
    <property type="project" value="UniProtKB-UniRule"/>
</dbReference>
<dbReference type="InParanoid" id="A0A090M6J1"/>
<dbReference type="PIRSF" id="PIRSF015952">
    <property type="entry name" value="U3snoRNP11"/>
    <property type="match status" value="1"/>
</dbReference>
<dbReference type="PANTHER" id="PTHR12838:SF0">
    <property type="entry name" value="U3 SMALL NUCLEOLAR RNA-ASSOCIATED PROTEIN 11-RELATED"/>
    <property type="match status" value="1"/>
</dbReference>
<name>A0A090M6J1_OSTTA</name>
<reference evidence="7 9" key="1">
    <citation type="journal article" date="2006" name="Proc. Natl. Acad. Sci. U.S.A.">
        <title>Genome analysis of the smallest free-living eukaryote Ostreococcus tauri unveils many unique features.</title>
        <authorList>
            <person name="Derelle E."/>
            <person name="Ferraz C."/>
            <person name="Rombauts S."/>
            <person name="Rouze P."/>
            <person name="Worden A.Z."/>
            <person name="Robbens S."/>
            <person name="Partensky F."/>
            <person name="Degroeve S."/>
            <person name="Echeynie S."/>
            <person name="Cooke R."/>
            <person name="Saeys Y."/>
            <person name="Wuyts J."/>
            <person name="Jabbari K."/>
            <person name="Bowler C."/>
            <person name="Panaud O."/>
            <person name="Piegu B."/>
            <person name="Ball S.G."/>
            <person name="Ral J.-P."/>
            <person name="Bouget F.-Y."/>
            <person name="Piganeau G."/>
            <person name="De Baets B."/>
            <person name="Picard A."/>
            <person name="Delseny M."/>
            <person name="Demaille J."/>
            <person name="Van de Peer Y."/>
            <person name="Moreau H."/>
        </authorList>
    </citation>
    <scope>NUCLEOTIDE SEQUENCE [LARGE SCALE GENOMIC DNA]</scope>
    <source>
        <strain evidence="7 9">OTTH0595</strain>
    </source>
</reference>
<dbReference type="FunCoup" id="A0A090M6J1">
    <property type="interactions" value="1543"/>
</dbReference>
<keyword evidence="9" id="KW-1185">Reference proteome</keyword>
<feature type="region of interest" description="Disordered" evidence="6">
    <location>
        <begin position="243"/>
        <end position="266"/>
    </location>
</feature>
<dbReference type="EMBL" id="CAID01000006">
    <property type="protein sequence ID" value="CEF98302.1"/>
    <property type="molecule type" value="Genomic_DNA"/>
</dbReference>
<accession>A0A090M6J1</accession>
<evidence type="ECO:0000256" key="5">
    <source>
        <dbReference type="PIRNR" id="PIRNR015952"/>
    </source>
</evidence>
<comment type="subunit">
    <text evidence="5">Component of the ribosomal small subunit (SSU) processome.</text>
</comment>
<evidence type="ECO:0000256" key="1">
    <source>
        <dbReference type="ARBA" id="ARBA00004604"/>
    </source>
</evidence>
<feature type="compositionally biased region" description="Polar residues" evidence="6">
    <location>
        <begin position="246"/>
        <end position="257"/>
    </location>
</feature>
<dbReference type="AlphaFoldDB" id="A0A090M6J1"/>
<accession>A0A1Y5IG37</accession>
<dbReference type="OrthoDB" id="495000at2759"/>
<evidence type="ECO:0000256" key="2">
    <source>
        <dbReference type="ARBA" id="ARBA00008105"/>
    </source>
</evidence>
<feature type="region of interest" description="Disordered" evidence="6">
    <location>
        <begin position="1"/>
        <end position="26"/>
    </location>
</feature>
<keyword evidence="3 5" id="KW-0698">rRNA processing</keyword>
<gene>
    <name evidence="8" type="ORF">BE221DRAFT_189842</name>
    <name evidence="7" type="ORF">OT_ostta06g01560</name>
</gene>
<comment type="function">
    <text evidence="5">Involved in nucleolar processing of pre-18S ribosomal RNA.</text>
</comment>
<proteinExistence type="inferred from homology"/>
<dbReference type="PANTHER" id="PTHR12838">
    <property type="entry name" value="U3 SMALL NUCLEOLAR RNA-ASSOCIATED PROTEIN 11"/>
    <property type="match status" value="1"/>
</dbReference>
<evidence type="ECO:0000313" key="9">
    <source>
        <dbReference type="Proteomes" id="UP000009170"/>
    </source>
</evidence>
<dbReference type="Proteomes" id="UP000009170">
    <property type="component" value="Unassembled WGS sequence"/>
</dbReference>
<evidence type="ECO:0000313" key="7">
    <source>
        <dbReference type="EMBL" id="CEF98302.1"/>
    </source>
</evidence>
<evidence type="ECO:0000313" key="8">
    <source>
        <dbReference type="EMBL" id="OUS48530.1"/>
    </source>
</evidence>
<reference evidence="8" key="3">
    <citation type="submission" date="2017-04" db="EMBL/GenBank/DDBJ databases">
        <title>Population genomics of picophytoplankton unveils novel chromosome hypervariability.</title>
        <authorList>
            <consortium name="DOE Joint Genome Institute"/>
            <person name="Blanc-Mathieu R."/>
            <person name="Krasovec M."/>
            <person name="Hebrard M."/>
            <person name="Yau S."/>
            <person name="Desgranges E."/>
            <person name="Martin J."/>
            <person name="Schackwitz W."/>
            <person name="Kuo A."/>
            <person name="Salin G."/>
            <person name="Donnadieu C."/>
            <person name="Desdevises Y."/>
            <person name="Sanchez-Ferandin S."/>
            <person name="Moreau H."/>
            <person name="Rivals E."/>
            <person name="Grigoriev I.V."/>
            <person name="Grimsley N."/>
            <person name="Eyre-Walker A."/>
            <person name="Piganeau G."/>
        </authorList>
    </citation>
    <scope>NUCLEOTIDE SEQUENCE [LARGE SCALE GENOMIC DNA]</scope>
    <source>
        <strain evidence="8">RCC 1115</strain>
    </source>
</reference>
<dbReference type="STRING" id="70448.A0A090M6J1"/>
<evidence type="ECO:0000256" key="6">
    <source>
        <dbReference type="SAM" id="MobiDB-lite"/>
    </source>
</evidence>
<feature type="compositionally biased region" description="Basic and acidic residues" evidence="6">
    <location>
        <begin position="16"/>
        <end position="26"/>
    </location>
</feature>
<dbReference type="InterPro" id="IPR007144">
    <property type="entry name" value="SSU_processome_Utp11"/>
</dbReference>
<evidence type="ECO:0000256" key="3">
    <source>
        <dbReference type="ARBA" id="ARBA00022552"/>
    </source>
</evidence>
<dbReference type="EMBL" id="KZ155774">
    <property type="protein sequence ID" value="OUS48530.1"/>
    <property type="molecule type" value="Genomic_DNA"/>
</dbReference>
<dbReference type="GO" id="GO:0032040">
    <property type="term" value="C:small-subunit processome"/>
    <property type="evidence" value="ECO:0007669"/>
    <property type="project" value="UniProtKB-UniRule"/>
</dbReference>
<dbReference type="Proteomes" id="UP000195557">
    <property type="component" value="Unassembled WGS sequence"/>
</dbReference>
<sequence length="266" mass="30793">MSSSLRNAVKRKTHKERAQPSERKRYGLLEKKKDYVLRARDYHKKEDAINALKRKAAYRNPDEFYFAMQKTKTEDGVHVARTTEQNKYTEEELRVMKTQDVKYVQLKAGVEAKRVEKLKRNLHSIGAPAKRKHTVFVDTEEDAKNFDAAEHFDTERELVGRAFNRPRRSQLEDEDAVVGLRNTGDAGTSGGTTATVSMKKLARMQKGAYKTYTAYDERAKKLKGMTEDMAMQKVISYDRGHKTKITKTNPDGTTTTYFKWKQQRKK</sequence>
<reference evidence="7" key="2">
    <citation type="journal article" date="2014" name="BMC Genomics">
        <title>An improved genome of the model marine alga Ostreococcus tauri unfolds by assessing Illumina de novo assemblies.</title>
        <authorList>
            <person name="Blanc-Mathieu R."/>
            <person name="Verhelst B."/>
            <person name="Derelle E."/>
            <person name="Rombauts S."/>
            <person name="Bouget F.Y."/>
            <person name="Carre I."/>
            <person name="Chateau A."/>
            <person name="Eyre-Walker A."/>
            <person name="Grimsley N."/>
            <person name="Moreau H."/>
            <person name="Piegu B."/>
            <person name="Rivals E."/>
            <person name="Schackwitz W."/>
            <person name="Van de Peer Y."/>
            <person name="Piganeau G."/>
        </authorList>
    </citation>
    <scope>NUCLEOTIDE SEQUENCE</scope>
    <source>
        <strain evidence="7">RCC4221</strain>
    </source>
</reference>
<comment type="similarity">
    <text evidence="2 5">Belongs to the UTP11 family.</text>
</comment>
<accession>A0A454Y478</accession>
<comment type="subcellular location">
    <subcellularLocation>
        <location evidence="1 5">Nucleus</location>
        <location evidence="1 5">Nucleolus</location>
    </subcellularLocation>
</comment>
<evidence type="ECO:0000256" key="4">
    <source>
        <dbReference type="ARBA" id="ARBA00023242"/>
    </source>
</evidence>
<protein>
    <recommendedName>
        <fullName evidence="5">U3 small nucleolar RNA-associated protein 11</fullName>
        <shortName evidence="5">U3 snoRNA-associated protein 11</shortName>
    </recommendedName>
</protein>